<dbReference type="PROSITE" id="PS50110">
    <property type="entry name" value="RESPONSE_REGULATORY"/>
    <property type="match status" value="1"/>
</dbReference>
<organism evidence="9 10">
    <name type="scientific">Candidatus Accumulibacter phosphatis</name>
    <dbReference type="NCBI Taxonomy" id="327160"/>
    <lineage>
        <taxon>Bacteria</taxon>
        <taxon>Pseudomonadati</taxon>
        <taxon>Pseudomonadota</taxon>
        <taxon>Betaproteobacteria</taxon>
        <taxon>Candidatus Accumulibacter</taxon>
    </lineage>
</organism>
<keyword evidence="1 6" id="KW-0597">Phosphoprotein</keyword>
<keyword evidence="4 9" id="KW-0238">DNA-binding</keyword>
<feature type="modified residue" description="4-aspartylphosphate" evidence="6">
    <location>
        <position position="54"/>
    </location>
</feature>
<proteinExistence type="predicted"/>
<dbReference type="InterPro" id="IPR036388">
    <property type="entry name" value="WH-like_DNA-bd_sf"/>
</dbReference>
<dbReference type="PROSITE" id="PS50043">
    <property type="entry name" value="HTH_LUXR_2"/>
    <property type="match status" value="1"/>
</dbReference>
<dbReference type="GO" id="GO:0003677">
    <property type="term" value="F:DNA binding"/>
    <property type="evidence" value="ECO:0007669"/>
    <property type="project" value="UniProtKB-KW"/>
</dbReference>
<dbReference type="PANTHER" id="PTHR44688">
    <property type="entry name" value="DNA-BINDING TRANSCRIPTIONAL ACTIVATOR DEVR_DOSR"/>
    <property type="match status" value="1"/>
</dbReference>
<dbReference type="InterPro" id="IPR001789">
    <property type="entry name" value="Sig_transdc_resp-reg_receiver"/>
</dbReference>
<dbReference type="FunFam" id="3.40.50.2300:FF:000018">
    <property type="entry name" value="DNA-binding transcriptional regulator NtrC"/>
    <property type="match status" value="1"/>
</dbReference>
<dbReference type="Gene3D" id="1.10.10.10">
    <property type="entry name" value="Winged helix-like DNA-binding domain superfamily/Winged helix DNA-binding domain"/>
    <property type="match status" value="1"/>
</dbReference>
<dbReference type="CDD" id="cd06170">
    <property type="entry name" value="LuxR_C_like"/>
    <property type="match status" value="1"/>
</dbReference>
<evidence type="ECO:0000259" key="7">
    <source>
        <dbReference type="PROSITE" id="PS50043"/>
    </source>
</evidence>
<evidence type="ECO:0000256" key="2">
    <source>
        <dbReference type="ARBA" id="ARBA00023012"/>
    </source>
</evidence>
<dbReference type="PANTHER" id="PTHR44688:SF16">
    <property type="entry name" value="DNA-BINDING TRANSCRIPTIONAL ACTIVATOR DEVR_DOSR"/>
    <property type="match status" value="1"/>
</dbReference>
<dbReference type="GO" id="GO:0000160">
    <property type="term" value="P:phosphorelay signal transduction system"/>
    <property type="evidence" value="ECO:0007669"/>
    <property type="project" value="UniProtKB-KW"/>
</dbReference>
<dbReference type="SMART" id="SM00448">
    <property type="entry name" value="REC"/>
    <property type="match status" value="1"/>
</dbReference>
<dbReference type="Proteomes" id="UP000342300">
    <property type="component" value="Unassembled WGS sequence"/>
</dbReference>
<dbReference type="Pfam" id="PF00072">
    <property type="entry name" value="Response_reg"/>
    <property type="match status" value="1"/>
</dbReference>
<dbReference type="PROSITE" id="PS00622">
    <property type="entry name" value="HTH_LUXR_1"/>
    <property type="match status" value="1"/>
</dbReference>
<dbReference type="InterPro" id="IPR011006">
    <property type="entry name" value="CheY-like_superfamily"/>
</dbReference>
<accession>A0A6A7RUB5</accession>
<feature type="domain" description="HTH luxR-type" evidence="7">
    <location>
        <begin position="135"/>
        <end position="200"/>
    </location>
</feature>
<evidence type="ECO:0000259" key="8">
    <source>
        <dbReference type="PROSITE" id="PS50110"/>
    </source>
</evidence>
<evidence type="ECO:0000256" key="3">
    <source>
        <dbReference type="ARBA" id="ARBA00023015"/>
    </source>
</evidence>
<evidence type="ECO:0000256" key="6">
    <source>
        <dbReference type="PROSITE-ProRule" id="PRU00169"/>
    </source>
</evidence>
<sequence length="200" mass="22119">MPDLNVFIVDDDASVRDSLGLLLSLRGYRTATFSDAESFLQALSPDWRGCILLDIRMPGMDGLALQRRLLELGCSLPVIVITGHGDVESARHAFKAQAADFLEKPLDQTKLMAAIDEALSRYQLSRHENEQRARLAGRLATLTPREREVMALIVSGGHNRDIAEELGISPRTVEVHKARVMQKLNVDGVAQLVRYSLGNC</sequence>
<dbReference type="SUPFAM" id="SSF46894">
    <property type="entry name" value="C-terminal effector domain of the bipartite response regulators"/>
    <property type="match status" value="1"/>
</dbReference>
<gene>
    <name evidence="9" type="ORF">CRU78_09210</name>
</gene>
<dbReference type="SUPFAM" id="SSF52172">
    <property type="entry name" value="CheY-like"/>
    <property type="match status" value="1"/>
</dbReference>
<evidence type="ECO:0000313" key="10">
    <source>
        <dbReference type="Proteomes" id="UP000342300"/>
    </source>
</evidence>
<dbReference type="Gene3D" id="3.40.50.2300">
    <property type="match status" value="1"/>
</dbReference>
<dbReference type="Pfam" id="PF00196">
    <property type="entry name" value="GerE"/>
    <property type="match status" value="1"/>
</dbReference>
<keyword evidence="5" id="KW-0804">Transcription</keyword>
<dbReference type="SMART" id="SM00421">
    <property type="entry name" value="HTH_LUXR"/>
    <property type="match status" value="1"/>
</dbReference>
<name>A0A6A7RUB5_9PROT</name>
<comment type="caution">
    <text evidence="9">The sequence shown here is derived from an EMBL/GenBank/DDBJ whole genome shotgun (WGS) entry which is preliminary data.</text>
</comment>
<evidence type="ECO:0000313" key="9">
    <source>
        <dbReference type="EMBL" id="MQM30690.1"/>
    </source>
</evidence>
<feature type="domain" description="Response regulatory" evidence="8">
    <location>
        <begin position="5"/>
        <end position="119"/>
    </location>
</feature>
<keyword evidence="2" id="KW-0902">Two-component regulatory system</keyword>
<dbReference type="AlphaFoldDB" id="A0A6A7RUB5"/>
<dbReference type="InterPro" id="IPR016032">
    <property type="entry name" value="Sig_transdc_resp-reg_C-effctor"/>
</dbReference>
<dbReference type="EMBL" id="PDHS01000202">
    <property type="protein sequence ID" value="MQM30690.1"/>
    <property type="molecule type" value="Genomic_DNA"/>
</dbReference>
<dbReference type="GO" id="GO:0006355">
    <property type="term" value="P:regulation of DNA-templated transcription"/>
    <property type="evidence" value="ECO:0007669"/>
    <property type="project" value="InterPro"/>
</dbReference>
<evidence type="ECO:0000256" key="4">
    <source>
        <dbReference type="ARBA" id="ARBA00023125"/>
    </source>
</evidence>
<dbReference type="InterPro" id="IPR000792">
    <property type="entry name" value="Tscrpt_reg_LuxR_C"/>
</dbReference>
<evidence type="ECO:0000256" key="5">
    <source>
        <dbReference type="ARBA" id="ARBA00023163"/>
    </source>
</evidence>
<evidence type="ECO:0000256" key="1">
    <source>
        <dbReference type="ARBA" id="ARBA00022553"/>
    </source>
</evidence>
<reference evidence="9 10" key="1">
    <citation type="submission" date="2017-09" db="EMBL/GenBank/DDBJ databases">
        <title>Metagenomic Analysis Reveals Denitrifying Candidatus Accumulibacter and Flanking Population as a Source of N2O.</title>
        <authorList>
            <person name="Gao H."/>
            <person name="Mao Y."/>
            <person name="Zhao X."/>
            <person name="Liu W.-T."/>
            <person name="Zhang T."/>
            <person name="Wells G."/>
        </authorList>
    </citation>
    <scope>NUCLEOTIDE SEQUENCE [LARGE SCALE GENOMIC DNA]</scope>
    <source>
        <strain evidence="9">CANDO_2_IC</strain>
    </source>
</reference>
<dbReference type="PRINTS" id="PR00038">
    <property type="entry name" value="HTHLUXR"/>
</dbReference>
<keyword evidence="3" id="KW-0805">Transcription regulation</keyword>
<protein>
    <submittedName>
        <fullName evidence="9">DNA-binding response regulator</fullName>
    </submittedName>
</protein>